<dbReference type="GO" id="GO:0006508">
    <property type="term" value="P:proteolysis"/>
    <property type="evidence" value="ECO:0007669"/>
    <property type="project" value="InterPro"/>
</dbReference>
<dbReference type="PROSITE" id="PS00141">
    <property type="entry name" value="ASP_PROTEASE"/>
    <property type="match status" value="1"/>
</dbReference>
<dbReference type="Pfam" id="PF13650">
    <property type="entry name" value="Asp_protease_2"/>
    <property type="match status" value="1"/>
</dbReference>
<reference evidence="1 2" key="1">
    <citation type="submission" date="2020-08" db="EMBL/GenBank/DDBJ databases">
        <title>Genomic Encyclopedia of Type Strains, Phase IV (KMG-IV): sequencing the most valuable type-strain genomes for metagenomic binning, comparative biology and taxonomic classification.</title>
        <authorList>
            <person name="Goeker M."/>
        </authorList>
    </citation>
    <scope>NUCLEOTIDE SEQUENCE [LARGE SCALE GENOMIC DNA]</scope>
    <source>
        <strain evidence="1 2">DSM 103526</strain>
    </source>
</reference>
<dbReference type="InterPro" id="IPR021109">
    <property type="entry name" value="Peptidase_aspartic_dom_sf"/>
</dbReference>
<dbReference type="Gene3D" id="2.40.70.10">
    <property type="entry name" value="Acid Proteases"/>
    <property type="match status" value="1"/>
</dbReference>
<keyword evidence="2" id="KW-1185">Reference proteome</keyword>
<dbReference type="InterPro" id="IPR001969">
    <property type="entry name" value="Aspartic_peptidase_AS"/>
</dbReference>
<dbReference type="GO" id="GO:0004190">
    <property type="term" value="F:aspartic-type endopeptidase activity"/>
    <property type="evidence" value="ECO:0007669"/>
    <property type="project" value="InterPro"/>
</dbReference>
<organism evidence="1 2">
    <name type="scientific">Anaerosolibacter carboniphilus</name>
    <dbReference type="NCBI Taxonomy" id="1417629"/>
    <lineage>
        <taxon>Bacteria</taxon>
        <taxon>Bacillati</taxon>
        <taxon>Bacillota</taxon>
        <taxon>Clostridia</taxon>
        <taxon>Peptostreptococcales</taxon>
        <taxon>Thermotaleaceae</taxon>
        <taxon>Anaerosolibacter</taxon>
    </lineage>
</organism>
<dbReference type="AlphaFoldDB" id="A0A841KR00"/>
<name>A0A841KR00_9FIRM</name>
<dbReference type="SUPFAM" id="SSF50630">
    <property type="entry name" value="Acid proteases"/>
    <property type="match status" value="1"/>
</dbReference>
<dbReference type="InterPro" id="IPR034122">
    <property type="entry name" value="Retropepsin-like_bacterial"/>
</dbReference>
<comment type="caution">
    <text evidence="1">The sequence shown here is derived from an EMBL/GenBank/DDBJ whole genome shotgun (WGS) entry which is preliminary data.</text>
</comment>
<accession>A0A841KR00</accession>
<proteinExistence type="predicted"/>
<dbReference type="RefSeq" id="WP_184310479.1">
    <property type="nucleotide sequence ID" value="NZ_JACHEN010000011.1"/>
</dbReference>
<evidence type="ECO:0000313" key="2">
    <source>
        <dbReference type="Proteomes" id="UP000579281"/>
    </source>
</evidence>
<dbReference type="CDD" id="cd05483">
    <property type="entry name" value="retropepsin_like_bacteria"/>
    <property type="match status" value="1"/>
</dbReference>
<dbReference type="EMBL" id="JACHEN010000011">
    <property type="protein sequence ID" value="MBB6215926.1"/>
    <property type="molecule type" value="Genomic_DNA"/>
</dbReference>
<sequence>MNIELRDGLLFTSVEIEYMGQSKIIDNIVIDTGASHSLFSQDAVDDIGIRVSVEDEIVVSYGIGGKEHAFIKNVDKMKIDTFAANNVALDFTSFPFEDINGLLGLDFLLKGEFIIDLKSIQISR</sequence>
<gene>
    <name evidence="1" type="ORF">HNQ80_002017</name>
</gene>
<protein>
    <recommendedName>
        <fullName evidence="3">Aspartyl protease</fullName>
    </recommendedName>
</protein>
<dbReference type="Proteomes" id="UP000579281">
    <property type="component" value="Unassembled WGS sequence"/>
</dbReference>
<evidence type="ECO:0000313" key="1">
    <source>
        <dbReference type="EMBL" id="MBB6215926.1"/>
    </source>
</evidence>
<evidence type="ECO:0008006" key="3">
    <source>
        <dbReference type="Google" id="ProtNLM"/>
    </source>
</evidence>